<accession>A0A392RQN0</accession>
<dbReference type="EMBL" id="LXQA010249348">
    <property type="protein sequence ID" value="MCI37875.1"/>
    <property type="molecule type" value="Genomic_DNA"/>
</dbReference>
<keyword evidence="2" id="KW-1185">Reference proteome</keyword>
<name>A0A392RQN0_9FABA</name>
<dbReference type="Proteomes" id="UP000265520">
    <property type="component" value="Unassembled WGS sequence"/>
</dbReference>
<sequence>MSYGMFQFEGEVSEDKFQFEKEVSKVNSKAKVRLRAKTKG</sequence>
<protein>
    <submittedName>
        <fullName evidence="1">Uncharacterized protein</fullName>
    </submittedName>
</protein>
<comment type="caution">
    <text evidence="1">The sequence shown here is derived from an EMBL/GenBank/DDBJ whole genome shotgun (WGS) entry which is preliminary data.</text>
</comment>
<feature type="non-terminal residue" evidence="1">
    <location>
        <position position="40"/>
    </location>
</feature>
<proteinExistence type="predicted"/>
<reference evidence="1 2" key="1">
    <citation type="journal article" date="2018" name="Front. Plant Sci.">
        <title>Red Clover (Trifolium pratense) and Zigzag Clover (T. medium) - A Picture of Genomic Similarities and Differences.</title>
        <authorList>
            <person name="Dluhosova J."/>
            <person name="Istvanek J."/>
            <person name="Nedelnik J."/>
            <person name="Repkova J."/>
        </authorList>
    </citation>
    <scope>NUCLEOTIDE SEQUENCE [LARGE SCALE GENOMIC DNA]</scope>
    <source>
        <strain evidence="2">cv. 10/8</strain>
        <tissue evidence="1">Leaf</tissue>
    </source>
</reference>
<dbReference type="AlphaFoldDB" id="A0A392RQN0"/>
<organism evidence="1 2">
    <name type="scientific">Trifolium medium</name>
    <dbReference type="NCBI Taxonomy" id="97028"/>
    <lineage>
        <taxon>Eukaryota</taxon>
        <taxon>Viridiplantae</taxon>
        <taxon>Streptophyta</taxon>
        <taxon>Embryophyta</taxon>
        <taxon>Tracheophyta</taxon>
        <taxon>Spermatophyta</taxon>
        <taxon>Magnoliopsida</taxon>
        <taxon>eudicotyledons</taxon>
        <taxon>Gunneridae</taxon>
        <taxon>Pentapetalae</taxon>
        <taxon>rosids</taxon>
        <taxon>fabids</taxon>
        <taxon>Fabales</taxon>
        <taxon>Fabaceae</taxon>
        <taxon>Papilionoideae</taxon>
        <taxon>50 kb inversion clade</taxon>
        <taxon>NPAAA clade</taxon>
        <taxon>Hologalegina</taxon>
        <taxon>IRL clade</taxon>
        <taxon>Trifolieae</taxon>
        <taxon>Trifolium</taxon>
    </lineage>
</organism>
<evidence type="ECO:0000313" key="1">
    <source>
        <dbReference type="EMBL" id="MCI37875.1"/>
    </source>
</evidence>
<evidence type="ECO:0000313" key="2">
    <source>
        <dbReference type="Proteomes" id="UP000265520"/>
    </source>
</evidence>